<reference evidence="1" key="1">
    <citation type="journal article" date="2012" name="Nature">
        <title>The oyster genome reveals stress adaptation and complexity of shell formation.</title>
        <authorList>
            <person name="Zhang G."/>
            <person name="Fang X."/>
            <person name="Guo X."/>
            <person name="Li L."/>
            <person name="Luo R."/>
            <person name="Xu F."/>
            <person name="Yang P."/>
            <person name="Zhang L."/>
            <person name="Wang X."/>
            <person name="Qi H."/>
            <person name="Xiong Z."/>
            <person name="Que H."/>
            <person name="Xie Y."/>
            <person name="Holland P.W."/>
            <person name="Paps J."/>
            <person name="Zhu Y."/>
            <person name="Wu F."/>
            <person name="Chen Y."/>
            <person name="Wang J."/>
            <person name="Peng C."/>
            <person name="Meng J."/>
            <person name="Yang L."/>
            <person name="Liu J."/>
            <person name="Wen B."/>
            <person name="Zhang N."/>
            <person name="Huang Z."/>
            <person name="Zhu Q."/>
            <person name="Feng Y."/>
            <person name="Mount A."/>
            <person name="Hedgecock D."/>
            <person name="Xu Z."/>
            <person name="Liu Y."/>
            <person name="Domazet-Loso T."/>
            <person name="Du Y."/>
            <person name="Sun X."/>
            <person name="Zhang S."/>
            <person name="Liu B."/>
            <person name="Cheng P."/>
            <person name="Jiang X."/>
            <person name="Li J."/>
            <person name="Fan D."/>
            <person name="Wang W."/>
            <person name="Fu W."/>
            <person name="Wang T."/>
            <person name="Wang B."/>
            <person name="Zhang J."/>
            <person name="Peng Z."/>
            <person name="Li Y."/>
            <person name="Li N."/>
            <person name="Wang J."/>
            <person name="Chen M."/>
            <person name="He Y."/>
            <person name="Tan F."/>
            <person name="Song X."/>
            <person name="Zheng Q."/>
            <person name="Huang R."/>
            <person name="Yang H."/>
            <person name="Du X."/>
            <person name="Chen L."/>
            <person name="Yang M."/>
            <person name="Gaffney P.M."/>
            <person name="Wang S."/>
            <person name="Luo L."/>
            <person name="She Z."/>
            <person name="Ming Y."/>
            <person name="Huang W."/>
            <person name="Zhang S."/>
            <person name="Huang B."/>
            <person name="Zhang Y."/>
            <person name="Qu T."/>
            <person name="Ni P."/>
            <person name="Miao G."/>
            <person name="Wang J."/>
            <person name="Wang Q."/>
            <person name="Steinberg C.E."/>
            <person name="Wang H."/>
            <person name="Li N."/>
            <person name="Qian L."/>
            <person name="Zhang G."/>
            <person name="Li Y."/>
            <person name="Yang H."/>
            <person name="Liu X."/>
            <person name="Wang J."/>
            <person name="Yin Y."/>
            <person name="Wang J."/>
        </authorList>
    </citation>
    <scope>NUCLEOTIDE SEQUENCE [LARGE SCALE GENOMIC DNA]</scope>
    <source>
        <strain evidence="1">05x7-T-G4-1.051#20</strain>
    </source>
</reference>
<dbReference type="InterPro" id="IPR001304">
    <property type="entry name" value="C-type_lectin-like"/>
</dbReference>
<accession>K1R146</accession>
<protein>
    <submittedName>
        <fullName evidence="1">Collectin-12</fullName>
    </submittedName>
</protein>
<organism evidence="1">
    <name type="scientific">Magallana gigas</name>
    <name type="common">Pacific oyster</name>
    <name type="synonym">Crassostrea gigas</name>
    <dbReference type="NCBI Taxonomy" id="29159"/>
    <lineage>
        <taxon>Eukaryota</taxon>
        <taxon>Metazoa</taxon>
        <taxon>Spiralia</taxon>
        <taxon>Lophotrochozoa</taxon>
        <taxon>Mollusca</taxon>
        <taxon>Bivalvia</taxon>
        <taxon>Autobranchia</taxon>
        <taxon>Pteriomorphia</taxon>
        <taxon>Ostreida</taxon>
        <taxon>Ostreoidea</taxon>
        <taxon>Ostreidae</taxon>
        <taxon>Magallana</taxon>
    </lineage>
</organism>
<sequence>MDQSKTNEIVQSISAAVTAQVIEKLKAAGLLPKPTDASNKAAQHLQQVLQPPKMRYKIEQHGRELVIGNVTFDEEGEYACVANSTLSMNPYLNVTICDNGWIPYENHCYWCSPNPDNFHNAVVNCSGKGSILIEIKDAAEEKWVLLQSLIRNYTNLWIGLTDLVDEGQYVYSSSGLKPFYSNWEKSQPDGGVEDNEDCAALHTPQRKWHDYPCSDNHSYKIKDKESICPPKCDRIYCYGLYDLKCGDHIRNQGDH</sequence>
<name>K1R146_MAGGI</name>
<dbReference type="Pfam" id="PF00059">
    <property type="entry name" value="Lectin_C"/>
    <property type="match status" value="1"/>
</dbReference>
<dbReference type="CDD" id="cd00037">
    <property type="entry name" value="CLECT"/>
    <property type="match status" value="1"/>
</dbReference>
<dbReference type="InterPro" id="IPR016186">
    <property type="entry name" value="C-type_lectin-like/link_sf"/>
</dbReference>
<dbReference type="HOGENOM" id="CLU_1090902_0_0_1"/>
<dbReference type="Gene3D" id="3.10.100.10">
    <property type="entry name" value="Mannose-Binding Protein A, subunit A"/>
    <property type="match status" value="1"/>
</dbReference>
<dbReference type="InterPro" id="IPR016187">
    <property type="entry name" value="CTDL_fold"/>
</dbReference>
<dbReference type="PROSITE" id="PS50041">
    <property type="entry name" value="C_TYPE_LECTIN_2"/>
    <property type="match status" value="1"/>
</dbReference>
<dbReference type="PANTHER" id="PTHR22803">
    <property type="entry name" value="MANNOSE, PHOSPHOLIPASE, LECTIN RECEPTOR RELATED"/>
    <property type="match status" value="1"/>
</dbReference>
<gene>
    <name evidence="1" type="ORF">CGI_10027561</name>
</gene>
<dbReference type="AlphaFoldDB" id="K1R146"/>
<dbReference type="InterPro" id="IPR050111">
    <property type="entry name" value="C-type_lectin/snaclec_domain"/>
</dbReference>
<dbReference type="InParanoid" id="K1R146"/>
<proteinExistence type="predicted"/>
<evidence type="ECO:0000313" key="1">
    <source>
        <dbReference type="EMBL" id="EKC34855.1"/>
    </source>
</evidence>
<dbReference type="SUPFAM" id="SSF56436">
    <property type="entry name" value="C-type lectin-like"/>
    <property type="match status" value="1"/>
</dbReference>
<dbReference type="SMART" id="SM00034">
    <property type="entry name" value="CLECT"/>
    <property type="match status" value="1"/>
</dbReference>
<dbReference type="EMBL" id="JH816283">
    <property type="protein sequence ID" value="EKC34855.1"/>
    <property type="molecule type" value="Genomic_DNA"/>
</dbReference>